<keyword evidence="3" id="KW-1185">Reference proteome</keyword>
<organism evidence="2 3">
    <name type="scientific">Peronospora destructor</name>
    <dbReference type="NCBI Taxonomy" id="86335"/>
    <lineage>
        <taxon>Eukaryota</taxon>
        <taxon>Sar</taxon>
        <taxon>Stramenopiles</taxon>
        <taxon>Oomycota</taxon>
        <taxon>Peronosporomycetes</taxon>
        <taxon>Peronosporales</taxon>
        <taxon>Peronosporaceae</taxon>
        <taxon>Peronospora</taxon>
    </lineage>
</organism>
<evidence type="ECO:0000313" key="2">
    <source>
        <dbReference type="EMBL" id="CAI5741997.1"/>
    </source>
</evidence>
<proteinExistence type="predicted"/>
<evidence type="ECO:0000313" key="3">
    <source>
        <dbReference type="Proteomes" id="UP001162029"/>
    </source>
</evidence>
<gene>
    <name evidence="2" type="ORF">PDE001_LOCUS8064</name>
</gene>
<dbReference type="Proteomes" id="UP001162029">
    <property type="component" value="Unassembled WGS sequence"/>
</dbReference>
<sequence>MNWKTSAAKKEHRTHITDDSNSSAGAKAADRGIDRHENFSSSPPSFDPDDDSFFDGPQPSFSDKHSFIGEESFMTIDTSFVYRPSVLDDDEVEGQSKESGSSKNSVVIRPSLLDVTFNGQHLPRIRG</sequence>
<dbReference type="EMBL" id="CANTFM010001633">
    <property type="protein sequence ID" value="CAI5741997.1"/>
    <property type="molecule type" value="Genomic_DNA"/>
</dbReference>
<protein>
    <submittedName>
        <fullName evidence="2">Uncharacterized protein</fullName>
    </submittedName>
</protein>
<reference evidence="2" key="1">
    <citation type="submission" date="2022-12" db="EMBL/GenBank/DDBJ databases">
        <authorList>
            <person name="Webb A."/>
        </authorList>
    </citation>
    <scope>NUCLEOTIDE SEQUENCE</scope>
    <source>
        <strain evidence="2">Pd1</strain>
    </source>
</reference>
<comment type="caution">
    <text evidence="2">The sequence shown here is derived from an EMBL/GenBank/DDBJ whole genome shotgun (WGS) entry which is preliminary data.</text>
</comment>
<name>A0AAV0UYH4_9STRA</name>
<feature type="region of interest" description="Disordered" evidence="1">
    <location>
        <begin position="1"/>
        <end position="65"/>
    </location>
</feature>
<evidence type="ECO:0000256" key="1">
    <source>
        <dbReference type="SAM" id="MobiDB-lite"/>
    </source>
</evidence>
<dbReference type="AlphaFoldDB" id="A0AAV0UYH4"/>
<accession>A0AAV0UYH4</accession>
<feature type="compositionally biased region" description="Basic and acidic residues" evidence="1">
    <location>
        <begin position="28"/>
        <end position="38"/>
    </location>
</feature>